<dbReference type="InterPro" id="IPR050796">
    <property type="entry name" value="SCF_F-box_component"/>
</dbReference>
<evidence type="ECO:0000259" key="1">
    <source>
        <dbReference type="PROSITE" id="PS50181"/>
    </source>
</evidence>
<name>A0A022Q2K3_ERYGU</name>
<dbReference type="Proteomes" id="UP000030748">
    <property type="component" value="Unassembled WGS sequence"/>
</dbReference>
<dbReference type="PROSITE" id="PS50181">
    <property type="entry name" value="FBOX"/>
    <property type="match status" value="2"/>
</dbReference>
<gene>
    <name evidence="2" type="ORF">MIMGU_mgv1a024741mg</name>
</gene>
<feature type="domain" description="F-box" evidence="1">
    <location>
        <begin position="52"/>
        <end position="102"/>
    </location>
</feature>
<dbReference type="InterPro" id="IPR017451">
    <property type="entry name" value="F-box-assoc_interact_dom"/>
</dbReference>
<accession>A0A022Q2K3</accession>
<reference evidence="2 3" key="1">
    <citation type="journal article" date="2013" name="Proc. Natl. Acad. Sci. U.S.A.">
        <title>Fine-scale variation in meiotic recombination in Mimulus inferred from population shotgun sequencing.</title>
        <authorList>
            <person name="Hellsten U."/>
            <person name="Wright K.M."/>
            <person name="Jenkins J."/>
            <person name="Shu S."/>
            <person name="Yuan Y."/>
            <person name="Wessler S.R."/>
            <person name="Schmutz J."/>
            <person name="Willis J.H."/>
            <person name="Rokhsar D.S."/>
        </authorList>
    </citation>
    <scope>NUCLEOTIDE SEQUENCE [LARGE SCALE GENOMIC DNA]</scope>
    <source>
        <strain evidence="3">cv. DUN x IM62</strain>
    </source>
</reference>
<keyword evidence="3" id="KW-1185">Reference proteome</keyword>
<dbReference type="InterPro" id="IPR013187">
    <property type="entry name" value="F-box-assoc_dom_typ3"/>
</dbReference>
<evidence type="ECO:0000313" key="3">
    <source>
        <dbReference type="Proteomes" id="UP000030748"/>
    </source>
</evidence>
<dbReference type="InterPro" id="IPR001810">
    <property type="entry name" value="F-box_dom"/>
</dbReference>
<dbReference type="Pfam" id="PF12937">
    <property type="entry name" value="F-box-like"/>
    <property type="match status" value="1"/>
</dbReference>
<dbReference type="Pfam" id="PF00646">
    <property type="entry name" value="F-box"/>
    <property type="match status" value="1"/>
</dbReference>
<dbReference type="InterPro" id="IPR015915">
    <property type="entry name" value="Kelch-typ_b-propeller"/>
</dbReference>
<protein>
    <recommendedName>
        <fullName evidence="1">F-box domain-containing protein</fullName>
    </recommendedName>
</protein>
<dbReference type="PhylomeDB" id="A0A022Q2K3"/>
<evidence type="ECO:0000313" key="2">
    <source>
        <dbReference type="EMBL" id="EYU22877.1"/>
    </source>
</evidence>
<dbReference type="EMBL" id="KI632191">
    <property type="protein sequence ID" value="EYU22877.1"/>
    <property type="molecule type" value="Genomic_DNA"/>
</dbReference>
<dbReference type="eggNOG" id="ENOG502QS4I">
    <property type="taxonomic scope" value="Eukaryota"/>
</dbReference>
<dbReference type="Gene3D" id="1.20.1280.50">
    <property type="match status" value="2"/>
</dbReference>
<dbReference type="CDD" id="cd22157">
    <property type="entry name" value="F-box_AtFBW1-like"/>
    <property type="match status" value="1"/>
</dbReference>
<dbReference type="SUPFAM" id="SSF117281">
    <property type="entry name" value="Kelch motif"/>
    <property type="match status" value="1"/>
</dbReference>
<dbReference type="STRING" id="4155.A0A022Q2K3"/>
<dbReference type="SUPFAM" id="SSF81383">
    <property type="entry name" value="F-box domain"/>
    <property type="match status" value="2"/>
</dbReference>
<sequence length="443" mass="51034">MTKPRRNPKLKLQNFRNLPSEVIINIISRLPARSTALCKCVCKSWRDLIRNRELLKKLPPEIVIEILSRLSIRTIGTCKRVRKSWRDLLQTRQFADSHLSKSVQGLVVSSDWLSFDVLAFEDELHLEDPDVYYKRLATFDSCELVISIFEIKGSVNGLLLLNPLSSIADDYYICNPITREYLEFPFDAHMQRLIDIQPYEIINYGFGVSKVTGQYKVVRVTNIRKPICHVYTLGTRKRKWRRIDPGPPLGKNKHSTGAFLNGCLHWFVEDSKNSNLISCFDLETETFSTFSHPPVSMFKSYEVLVALGDCLCICDNRGEHEIAFWMMKEYGNDESWTKEFVIGKTPELVSDYGQSNGIVCPIKIFKDGHVLMTWEEHLGVNMLLNMFYYSNKTKTTTLFDAYNVFGISGAGSHMDALLFTPSFLSLKSFPNEFVTEFSYFRSH</sequence>
<proteinExistence type="predicted"/>
<organism evidence="2 3">
    <name type="scientific">Erythranthe guttata</name>
    <name type="common">Yellow monkey flower</name>
    <name type="synonym">Mimulus guttatus</name>
    <dbReference type="NCBI Taxonomy" id="4155"/>
    <lineage>
        <taxon>Eukaryota</taxon>
        <taxon>Viridiplantae</taxon>
        <taxon>Streptophyta</taxon>
        <taxon>Embryophyta</taxon>
        <taxon>Tracheophyta</taxon>
        <taxon>Spermatophyta</taxon>
        <taxon>Magnoliopsida</taxon>
        <taxon>eudicotyledons</taxon>
        <taxon>Gunneridae</taxon>
        <taxon>Pentapetalae</taxon>
        <taxon>asterids</taxon>
        <taxon>lamiids</taxon>
        <taxon>Lamiales</taxon>
        <taxon>Phrymaceae</taxon>
        <taxon>Erythranthe</taxon>
    </lineage>
</organism>
<dbReference type="SMART" id="SM00256">
    <property type="entry name" value="FBOX"/>
    <property type="match status" value="2"/>
</dbReference>
<feature type="domain" description="F-box" evidence="1">
    <location>
        <begin position="12"/>
        <end position="58"/>
    </location>
</feature>
<dbReference type="Pfam" id="PF08268">
    <property type="entry name" value="FBA_3"/>
    <property type="match status" value="1"/>
</dbReference>
<dbReference type="PANTHER" id="PTHR31672">
    <property type="entry name" value="BNACNNG10540D PROTEIN"/>
    <property type="match status" value="1"/>
</dbReference>
<dbReference type="PANTHER" id="PTHR31672:SF13">
    <property type="entry name" value="F-BOX PROTEIN CPR30-LIKE"/>
    <property type="match status" value="1"/>
</dbReference>
<dbReference type="AlphaFoldDB" id="A0A022Q2K3"/>
<dbReference type="InterPro" id="IPR036047">
    <property type="entry name" value="F-box-like_dom_sf"/>
</dbReference>
<dbReference type="NCBIfam" id="TIGR01640">
    <property type="entry name" value="F_box_assoc_1"/>
    <property type="match status" value="1"/>
</dbReference>